<dbReference type="Gene3D" id="1.10.10.10">
    <property type="entry name" value="Winged helix-like DNA-binding domain superfamily/Winged helix DNA-binding domain"/>
    <property type="match status" value="1"/>
</dbReference>
<evidence type="ECO:0008006" key="3">
    <source>
        <dbReference type="Google" id="ProtNLM"/>
    </source>
</evidence>
<reference evidence="2" key="1">
    <citation type="journal article" date="2019" name="Int. J. Syst. Evol. Microbiol.">
        <title>The Global Catalogue of Microorganisms (GCM) 10K type strain sequencing project: providing services to taxonomists for standard genome sequencing and annotation.</title>
        <authorList>
            <consortium name="The Broad Institute Genomics Platform"/>
            <consortium name="The Broad Institute Genome Sequencing Center for Infectious Disease"/>
            <person name="Wu L."/>
            <person name="Ma J."/>
        </authorList>
    </citation>
    <scope>NUCLEOTIDE SEQUENCE [LARGE SCALE GENOMIC DNA]</scope>
    <source>
        <strain evidence="2">CGMCC 1.15277</strain>
    </source>
</reference>
<comment type="caution">
    <text evidence="1">The sequence shown here is derived from an EMBL/GenBank/DDBJ whole genome shotgun (WGS) entry which is preliminary data.</text>
</comment>
<accession>A0ABW1WWM7</accession>
<keyword evidence="2" id="KW-1185">Reference proteome</keyword>
<name>A0ABW1WWM7_9ACTN</name>
<protein>
    <recommendedName>
        <fullName evidence="3">DNA-binding protein</fullName>
    </recommendedName>
</protein>
<dbReference type="InterPro" id="IPR036388">
    <property type="entry name" value="WH-like_DNA-bd_sf"/>
</dbReference>
<dbReference type="RefSeq" id="WP_343886620.1">
    <property type="nucleotide sequence ID" value="NZ_BAAAKI010000017.1"/>
</dbReference>
<evidence type="ECO:0000313" key="2">
    <source>
        <dbReference type="Proteomes" id="UP001596266"/>
    </source>
</evidence>
<dbReference type="Proteomes" id="UP001596266">
    <property type="component" value="Unassembled WGS sequence"/>
</dbReference>
<dbReference type="EMBL" id="JBHSUA010000002">
    <property type="protein sequence ID" value="MFC6395452.1"/>
    <property type="molecule type" value="Genomic_DNA"/>
</dbReference>
<organism evidence="1 2">
    <name type="scientific">Luteococcus sanguinis</name>
    <dbReference type="NCBI Taxonomy" id="174038"/>
    <lineage>
        <taxon>Bacteria</taxon>
        <taxon>Bacillati</taxon>
        <taxon>Actinomycetota</taxon>
        <taxon>Actinomycetes</taxon>
        <taxon>Propionibacteriales</taxon>
        <taxon>Propionibacteriaceae</taxon>
        <taxon>Luteococcus</taxon>
    </lineage>
</organism>
<sequence length="221" mass="23531">MKAQDSITGFALTMDQRASRSNDDRVPEALEHLNGALGRALDLRFERTAGDEVQALTRYPGAVVRAVVETARLGGWRLGIGLGQVETPLPDSTRAARGGAYLAARTAIGDARKVASGIALVAANERGRTVSGPGYGESVRQAETALWLVHELASRRSAQGWEVVDMLDQGMTSAQVADELGISPSAVSQRVRLAHRLEVQRGAELSTRLLADALTHAQAAR</sequence>
<proteinExistence type="predicted"/>
<evidence type="ECO:0000313" key="1">
    <source>
        <dbReference type="EMBL" id="MFC6395452.1"/>
    </source>
</evidence>
<gene>
    <name evidence="1" type="ORF">ACFP57_00375</name>
</gene>